<dbReference type="Proteomes" id="UP000092377">
    <property type="component" value="Unassembled WGS sequence"/>
</dbReference>
<comment type="caution">
    <text evidence="12">The sequence shown here is derived from an EMBL/GenBank/DDBJ whole genome shotgun (WGS) entry which is preliminary data.</text>
</comment>
<dbReference type="NCBIfam" id="NF009695">
    <property type="entry name" value="PRK13222.1-2"/>
    <property type="match status" value="1"/>
</dbReference>
<evidence type="ECO:0000256" key="9">
    <source>
        <dbReference type="ARBA" id="ARBA00023214"/>
    </source>
</evidence>
<dbReference type="SFLD" id="SFLDG01129">
    <property type="entry name" value="C1.5:_HAD__Beta-PGM__Phosphata"/>
    <property type="match status" value="1"/>
</dbReference>
<dbReference type="GO" id="GO:0046872">
    <property type="term" value="F:metal ion binding"/>
    <property type="evidence" value="ECO:0007669"/>
    <property type="project" value="UniProtKB-KW"/>
</dbReference>
<sequence>MTDKTAVPQFTGIKAVAFDLDGTLVDSIHGLADATDSALSELGYPQAGKENVTVWIGNGVDILLERALTWATGSTPDAALHAKCRQLFDKYYADAVKTGSPLFANVKPTLQALADAGMDLAIVTNKPTPFIAPLLAELGIDNFFSVVLGGDDVKNKKPHPSPLYLTLGEFGLRREEMLFVGDSRNDILAAQAAECPSVGLTYGYNYGIPIADSHPDCVLSDFAGLLPALGLSPLTHQEG</sequence>
<dbReference type="NCBIfam" id="TIGR01549">
    <property type="entry name" value="HAD-SF-IA-v1"/>
    <property type="match status" value="1"/>
</dbReference>
<dbReference type="InterPro" id="IPR041492">
    <property type="entry name" value="HAD_2"/>
</dbReference>
<dbReference type="Gene3D" id="3.40.50.1000">
    <property type="entry name" value="HAD superfamily/HAD-like"/>
    <property type="match status" value="1"/>
</dbReference>
<keyword evidence="8 11" id="KW-0460">Magnesium</keyword>
<name>A0A1B8H298_9GAMM</name>
<dbReference type="PRINTS" id="PR00413">
    <property type="entry name" value="HADHALOGNASE"/>
</dbReference>
<dbReference type="GO" id="GO:0005829">
    <property type="term" value="C:cytosol"/>
    <property type="evidence" value="ECO:0007669"/>
    <property type="project" value="TreeGrafter"/>
</dbReference>
<comment type="cofactor">
    <cofactor evidence="2 11">
        <name>Mg(2+)</name>
        <dbReference type="ChEBI" id="CHEBI:18420"/>
    </cofactor>
</comment>
<dbReference type="GO" id="GO:0008967">
    <property type="term" value="F:phosphoglycolate phosphatase activity"/>
    <property type="evidence" value="ECO:0007669"/>
    <property type="project" value="UniProtKB-UniRule"/>
</dbReference>
<dbReference type="Gene3D" id="1.10.150.240">
    <property type="entry name" value="Putative phosphatase, domain 2"/>
    <property type="match status" value="1"/>
</dbReference>
<dbReference type="AlphaFoldDB" id="A0A1B8H298"/>
<dbReference type="InterPro" id="IPR023214">
    <property type="entry name" value="HAD_sf"/>
</dbReference>
<dbReference type="GO" id="GO:0005975">
    <property type="term" value="P:carbohydrate metabolic process"/>
    <property type="evidence" value="ECO:0007669"/>
    <property type="project" value="InterPro"/>
</dbReference>
<evidence type="ECO:0000256" key="8">
    <source>
        <dbReference type="ARBA" id="ARBA00022842"/>
    </source>
</evidence>
<keyword evidence="10 11" id="KW-0119">Carbohydrate metabolism</keyword>
<feature type="binding site" evidence="11">
    <location>
        <position position="182"/>
    </location>
    <ligand>
        <name>Mg(2+)</name>
        <dbReference type="ChEBI" id="CHEBI:18420"/>
    </ligand>
</feature>
<dbReference type="GO" id="GO:0006281">
    <property type="term" value="P:DNA repair"/>
    <property type="evidence" value="ECO:0007669"/>
    <property type="project" value="TreeGrafter"/>
</dbReference>
<comment type="subunit">
    <text evidence="11">Monomer.</text>
</comment>
<evidence type="ECO:0000313" key="13">
    <source>
        <dbReference type="Proteomes" id="UP000092377"/>
    </source>
</evidence>
<comment type="catalytic activity">
    <reaction evidence="1 11">
        <text>2-phosphoglycolate + H2O = glycolate + phosphate</text>
        <dbReference type="Rhea" id="RHEA:14369"/>
        <dbReference type="ChEBI" id="CHEBI:15377"/>
        <dbReference type="ChEBI" id="CHEBI:29805"/>
        <dbReference type="ChEBI" id="CHEBI:43474"/>
        <dbReference type="ChEBI" id="CHEBI:58033"/>
        <dbReference type="EC" id="3.1.3.18"/>
    </reaction>
</comment>
<dbReference type="PANTHER" id="PTHR43434">
    <property type="entry name" value="PHOSPHOGLYCOLATE PHOSPHATASE"/>
    <property type="match status" value="1"/>
</dbReference>
<dbReference type="InterPro" id="IPR023198">
    <property type="entry name" value="PGP-like_dom2"/>
</dbReference>
<accession>A0A1B8H298</accession>
<dbReference type="CDD" id="cd16417">
    <property type="entry name" value="HAD_PGPase"/>
    <property type="match status" value="1"/>
</dbReference>
<dbReference type="SUPFAM" id="SSF56784">
    <property type="entry name" value="HAD-like"/>
    <property type="match status" value="1"/>
</dbReference>
<gene>
    <name evidence="12" type="ORF">AYY18_11070</name>
</gene>
<comment type="function">
    <text evidence="11">Specifically catalyzes the dephosphorylation of 2-phosphoglycolate. Is involved in the dissimilation of the intracellular 2-phosphoglycolate formed during the DNA repair of 3'-phosphoglycolate ends, a major class of DNA lesions induced by oxidative stress.</text>
</comment>
<dbReference type="FunFam" id="3.40.50.1000:FF:000022">
    <property type="entry name" value="Phosphoglycolate phosphatase"/>
    <property type="match status" value="1"/>
</dbReference>
<dbReference type="Pfam" id="PF13419">
    <property type="entry name" value="HAD_2"/>
    <property type="match status" value="1"/>
</dbReference>
<keyword evidence="13" id="KW-1185">Reference proteome</keyword>
<dbReference type="SFLD" id="SFLDS00003">
    <property type="entry name" value="Haloacid_Dehalogenase"/>
    <property type="match status" value="1"/>
</dbReference>
<feature type="active site" description="Nucleophile" evidence="11">
    <location>
        <position position="19"/>
    </location>
</feature>
<feature type="binding site" evidence="11">
    <location>
        <position position="19"/>
    </location>
    <ligand>
        <name>Mg(2+)</name>
        <dbReference type="ChEBI" id="CHEBI:18420"/>
    </ligand>
</feature>
<evidence type="ECO:0000256" key="1">
    <source>
        <dbReference type="ARBA" id="ARBA00000830"/>
    </source>
</evidence>
<evidence type="ECO:0000256" key="11">
    <source>
        <dbReference type="HAMAP-Rule" id="MF_00495"/>
    </source>
</evidence>
<dbReference type="EC" id="3.1.3.18" evidence="5 11"/>
<dbReference type="NCBIfam" id="TIGR01449">
    <property type="entry name" value="PGP_bact"/>
    <property type="match status" value="1"/>
</dbReference>
<keyword evidence="7 11" id="KW-0378">Hydrolase</keyword>
<dbReference type="InterPro" id="IPR006439">
    <property type="entry name" value="HAD-SF_hydro_IA"/>
</dbReference>
<evidence type="ECO:0000256" key="2">
    <source>
        <dbReference type="ARBA" id="ARBA00001946"/>
    </source>
</evidence>
<dbReference type="PANTHER" id="PTHR43434:SF1">
    <property type="entry name" value="PHOSPHOGLYCOLATE PHOSPHATASE"/>
    <property type="match status" value="1"/>
</dbReference>
<evidence type="ECO:0000256" key="6">
    <source>
        <dbReference type="ARBA" id="ARBA00022723"/>
    </source>
</evidence>
<evidence type="ECO:0000256" key="5">
    <source>
        <dbReference type="ARBA" id="ARBA00013078"/>
    </source>
</evidence>
<dbReference type="GO" id="GO:0046295">
    <property type="term" value="P:glycolate biosynthetic process"/>
    <property type="evidence" value="ECO:0007669"/>
    <property type="project" value="UniProtKB-UniRule"/>
</dbReference>
<evidence type="ECO:0000256" key="7">
    <source>
        <dbReference type="ARBA" id="ARBA00022801"/>
    </source>
</evidence>
<evidence type="ECO:0000313" key="12">
    <source>
        <dbReference type="EMBL" id="OBU03192.1"/>
    </source>
</evidence>
<dbReference type="InterPro" id="IPR037512">
    <property type="entry name" value="PGPase_prok"/>
</dbReference>
<proteinExistence type="inferred from homology"/>
<reference evidence="13" key="1">
    <citation type="submission" date="2016-06" db="EMBL/GenBank/DDBJ databases">
        <authorList>
            <person name="Butler K."/>
        </authorList>
    </citation>
    <scope>NUCLEOTIDE SEQUENCE [LARGE SCALE GENOMIC DNA]</scope>
    <source>
        <strain evidence="13">GCSL-Mp20</strain>
    </source>
</reference>
<evidence type="ECO:0000256" key="3">
    <source>
        <dbReference type="ARBA" id="ARBA00004818"/>
    </source>
</evidence>
<organism evidence="12 13">
    <name type="scientific">Morganella psychrotolerans</name>
    <dbReference type="NCBI Taxonomy" id="368603"/>
    <lineage>
        <taxon>Bacteria</taxon>
        <taxon>Pseudomonadati</taxon>
        <taxon>Pseudomonadota</taxon>
        <taxon>Gammaproteobacteria</taxon>
        <taxon>Enterobacterales</taxon>
        <taxon>Morganellaceae</taxon>
        <taxon>Morganella</taxon>
    </lineage>
</organism>
<dbReference type="EMBL" id="LZEY01000059">
    <property type="protein sequence ID" value="OBU03192.1"/>
    <property type="molecule type" value="Genomic_DNA"/>
</dbReference>
<dbReference type="RefSeq" id="WP_067405898.1">
    <property type="nucleotide sequence ID" value="NZ_LZEY01000059.1"/>
</dbReference>
<protein>
    <recommendedName>
        <fullName evidence="5 11">Phosphoglycolate phosphatase</fullName>
        <shortName evidence="11">PGP</shortName>
        <shortName evidence="11">PGPase</shortName>
        <ecNumber evidence="5 11">3.1.3.18</ecNumber>
    </recommendedName>
</protein>
<dbReference type="UniPathway" id="UPA00865">
    <property type="reaction ID" value="UER00834"/>
</dbReference>
<evidence type="ECO:0000256" key="4">
    <source>
        <dbReference type="ARBA" id="ARBA00006171"/>
    </source>
</evidence>
<feature type="binding site" evidence="11">
    <location>
        <position position="21"/>
    </location>
    <ligand>
        <name>Mg(2+)</name>
        <dbReference type="ChEBI" id="CHEBI:18420"/>
    </ligand>
</feature>
<dbReference type="HAMAP" id="MF_00495">
    <property type="entry name" value="GPH_hydrolase_bact"/>
    <property type="match status" value="1"/>
</dbReference>
<dbReference type="NCBIfam" id="NF009697">
    <property type="entry name" value="PRK13222.1-4"/>
    <property type="match status" value="1"/>
</dbReference>
<comment type="cofactor">
    <cofactor evidence="11">
        <name>chloride</name>
        <dbReference type="ChEBI" id="CHEBI:17996"/>
    </cofactor>
</comment>
<dbReference type="InterPro" id="IPR050155">
    <property type="entry name" value="HAD-like_hydrolase_sf"/>
</dbReference>
<comment type="similarity">
    <text evidence="4 11">Belongs to the HAD-like hydrolase superfamily. CbbY/CbbZ/Gph/YieH family.</text>
</comment>
<evidence type="ECO:0000256" key="10">
    <source>
        <dbReference type="ARBA" id="ARBA00023277"/>
    </source>
</evidence>
<dbReference type="SFLD" id="SFLDG01135">
    <property type="entry name" value="C1.5.6:_HAD__Beta-PGM__Phospha"/>
    <property type="match status" value="1"/>
</dbReference>
<comment type="pathway">
    <text evidence="3 11">Organic acid metabolism; glycolate biosynthesis; glycolate from 2-phosphoglycolate: step 1/1.</text>
</comment>
<dbReference type="InterPro" id="IPR036412">
    <property type="entry name" value="HAD-like_sf"/>
</dbReference>
<keyword evidence="6 11" id="KW-0479">Metal-binding</keyword>
<keyword evidence="9 11" id="KW-0868">Chloride</keyword>
<dbReference type="NCBIfam" id="TIGR01509">
    <property type="entry name" value="HAD-SF-IA-v3"/>
    <property type="match status" value="1"/>
</dbReference>
<dbReference type="OrthoDB" id="9776368at2"/>